<evidence type="ECO:0000313" key="1">
    <source>
        <dbReference type="EMBL" id="CAE0537011.1"/>
    </source>
</evidence>
<evidence type="ECO:0008006" key="2">
    <source>
        <dbReference type="Google" id="ProtNLM"/>
    </source>
</evidence>
<sequence length="229" mass="24791">MVAHVLLTFGLAALQPPVLRRSREHRHSPALCKMAAVSAPPASAAALEEECSKPERSLGRIAELVETLAADPVVARPKKAVLGDWRLVFASNEEALAPFTSRCVSPPFGVVEDIFCRIDRGADMRIIEVERRVGPFGNAKRALQARYDIVAAGKGSTDRLAFQVRWMDDPSGRETEPPSKEKVSAELIAAGSLIVLRDIASPASSCLVFSRLSPKQLARALDDLGVKKE</sequence>
<gene>
    <name evidence="1" type="ORF">EHUX00137_LOCUS9374</name>
</gene>
<reference evidence="1" key="1">
    <citation type="submission" date="2021-01" db="EMBL/GenBank/DDBJ databases">
        <authorList>
            <person name="Corre E."/>
            <person name="Pelletier E."/>
            <person name="Niang G."/>
            <person name="Scheremetjew M."/>
            <person name="Finn R."/>
            <person name="Kale V."/>
            <person name="Holt S."/>
            <person name="Cochrane G."/>
            <person name="Meng A."/>
            <person name="Brown T."/>
            <person name="Cohen L."/>
        </authorList>
    </citation>
    <scope>NUCLEOTIDE SEQUENCE</scope>
    <source>
        <strain evidence="1">379</strain>
    </source>
</reference>
<organism evidence="1">
    <name type="scientific">Emiliania huxleyi</name>
    <name type="common">Coccolithophore</name>
    <name type="synonym">Pontosphaera huxleyi</name>
    <dbReference type="NCBI Taxonomy" id="2903"/>
    <lineage>
        <taxon>Eukaryota</taxon>
        <taxon>Haptista</taxon>
        <taxon>Haptophyta</taxon>
        <taxon>Prymnesiophyceae</taxon>
        <taxon>Isochrysidales</taxon>
        <taxon>Noelaerhabdaceae</taxon>
        <taxon>Emiliania</taxon>
    </lineage>
</organism>
<accession>A0A7S3W4M6</accession>
<dbReference type="EMBL" id="HBIR01012796">
    <property type="protein sequence ID" value="CAE0537011.1"/>
    <property type="molecule type" value="Transcribed_RNA"/>
</dbReference>
<protein>
    <recommendedName>
        <fullName evidence="2">Plastid lipid-associated protein/fibrillin conserved domain-containing protein</fullName>
    </recommendedName>
</protein>
<proteinExistence type="predicted"/>
<name>A0A7S3W4M6_EMIHU</name>
<dbReference type="AlphaFoldDB" id="A0A7S3W4M6"/>